<gene>
    <name evidence="1" type="ORF">HPB49_012998</name>
</gene>
<accession>A0ACB8C9D6</accession>
<dbReference type="EMBL" id="CM023477">
    <property type="protein sequence ID" value="KAH7937546.1"/>
    <property type="molecule type" value="Genomic_DNA"/>
</dbReference>
<organism evidence="1 2">
    <name type="scientific">Dermacentor silvarum</name>
    <name type="common">Tick</name>
    <dbReference type="NCBI Taxonomy" id="543639"/>
    <lineage>
        <taxon>Eukaryota</taxon>
        <taxon>Metazoa</taxon>
        <taxon>Ecdysozoa</taxon>
        <taxon>Arthropoda</taxon>
        <taxon>Chelicerata</taxon>
        <taxon>Arachnida</taxon>
        <taxon>Acari</taxon>
        <taxon>Parasitiformes</taxon>
        <taxon>Ixodida</taxon>
        <taxon>Ixodoidea</taxon>
        <taxon>Ixodidae</taxon>
        <taxon>Rhipicephalinae</taxon>
        <taxon>Dermacentor</taxon>
    </lineage>
</organism>
<evidence type="ECO:0000313" key="1">
    <source>
        <dbReference type="EMBL" id="KAH7937546.1"/>
    </source>
</evidence>
<keyword evidence="2" id="KW-1185">Reference proteome</keyword>
<comment type="caution">
    <text evidence="1">The sequence shown here is derived from an EMBL/GenBank/DDBJ whole genome shotgun (WGS) entry which is preliminary data.</text>
</comment>
<name>A0ACB8C9D6_DERSI</name>
<dbReference type="Proteomes" id="UP000821865">
    <property type="component" value="Chromosome 8"/>
</dbReference>
<proteinExistence type="predicted"/>
<reference evidence="1" key="1">
    <citation type="submission" date="2020-05" db="EMBL/GenBank/DDBJ databases">
        <title>Large-scale comparative analyses of tick genomes elucidate their genetic diversity and vector capacities.</title>
        <authorList>
            <person name="Jia N."/>
            <person name="Wang J."/>
            <person name="Shi W."/>
            <person name="Du L."/>
            <person name="Sun Y."/>
            <person name="Zhan W."/>
            <person name="Jiang J."/>
            <person name="Wang Q."/>
            <person name="Zhang B."/>
            <person name="Ji P."/>
            <person name="Sakyi L.B."/>
            <person name="Cui X."/>
            <person name="Yuan T."/>
            <person name="Jiang B."/>
            <person name="Yang W."/>
            <person name="Lam T.T.-Y."/>
            <person name="Chang Q."/>
            <person name="Ding S."/>
            <person name="Wang X."/>
            <person name="Zhu J."/>
            <person name="Ruan X."/>
            <person name="Zhao L."/>
            <person name="Wei J."/>
            <person name="Que T."/>
            <person name="Du C."/>
            <person name="Cheng J."/>
            <person name="Dai P."/>
            <person name="Han X."/>
            <person name="Huang E."/>
            <person name="Gao Y."/>
            <person name="Liu J."/>
            <person name="Shao H."/>
            <person name="Ye R."/>
            <person name="Li L."/>
            <person name="Wei W."/>
            <person name="Wang X."/>
            <person name="Wang C."/>
            <person name="Yang T."/>
            <person name="Huo Q."/>
            <person name="Li W."/>
            <person name="Guo W."/>
            <person name="Chen H."/>
            <person name="Zhou L."/>
            <person name="Ni X."/>
            <person name="Tian J."/>
            <person name="Zhou Y."/>
            <person name="Sheng Y."/>
            <person name="Liu T."/>
            <person name="Pan Y."/>
            <person name="Xia L."/>
            <person name="Li J."/>
            <person name="Zhao F."/>
            <person name="Cao W."/>
        </authorList>
    </citation>
    <scope>NUCLEOTIDE SEQUENCE</scope>
    <source>
        <strain evidence="1">Dsil-2018</strain>
    </source>
</reference>
<protein>
    <submittedName>
        <fullName evidence="1">Uncharacterized protein</fullName>
    </submittedName>
</protein>
<evidence type="ECO:0000313" key="2">
    <source>
        <dbReference type="Proteomes" id="UP000821865"/>
    </source>
</evidence>
<sequence>MSNFCAGCESGPKQSDPGYEAWKDGHQCQKNTDKKAGEMEVEAALILFRSLERYKLRYTTVLCDGDSRSYLALQADKVYGYIPIEKDDCVNHVQKRMGTALRNCVAKHRGPGLESLGGKGHLTGDLINNLSSYYGWALKTHKGDVDATQRVVMATYHHVTSNDNVANHTFCPTGPDSWCKQNAAKARVEAAVAEAVLKFNAGNAKASENILRELSLNPSKPSHTHMTEKDWRRAVASAKKREAAENLHQSLTKRHKGANSQQDYMHGAY</sequence>